<evidence type="ECO:0000259" key="8">
    <source>
        <dbReference type="PROSITE" id="PS51352"/>
    </source>
</evidence>
<name>A0A363NUV4_9SPHI</name>
<keyword evidence="4 7" id="KW-1015">Disulfide bond</keyword>
<dbReference type="GO" id="GO:0015035">
    <property type="term" value="F:protein-disulfide reductase activity"/>
    <property type="evidence" value="ECO:0007669"/>
    <property type="project" value="InterPro"/>
</dbReference>
<dbReference type="CDD" id="cd02947">
    <property type="entry name" value="TRX_family"/>
    <property type="match status" value="1"/>
</dbReference>
<dbReference type="GO" id="GO:0045454">
    <property type="term" value="P:cell redox homeostasis"/>
    <property type="evidence" value="ECO:0007669"/>
    <property type="project" value="TreeGrafter"/>
</dbReference>
<proteinExistence type="inferred from homology"/>
<feature type="disulfide bond" description="Redox-active" evidence="7">
    <location>
        <begin position="34"/>
        <end position="37"/>
    </location>
</feature>
<dbReference type="SUPFAM" id="SSF52833">
    <property type="entry name" value="Thioredoxin-like"/>
    <property type="match status" value="1"/>
</dbReference>
<keyword evidence="5 7" id="KW-0676">Redox-active center</keyword>
<keyword evidence="2" id="KW-0813">Transport</keyword>
<dbReference type="AlphaFoldDB" id="A0A363NUV4"/>
<dbReference type="EMBL" id="QCXX01000003">
    <property type="protein sequence ID" value="PUV24498.1"/>
    <property type="molecule type" value="Genomic_DNA"/>
</dbReference>
<evidence type="ECO:0000313" key="9">
    <source>
        <dbReference type="EMBL" id="PUV24498.1"/>
    </source>
</evidence>
<evidence type="ECO:0000256" key="7">
    <source>
        <dbReference type="PIRSR" id="PIRSR000077-4"/>
    </source>
</evidence>
<dbReference type="Gene3D" id="3.40.30.10">
    <property type="entry name" value="Glutaredoxin"/>
    <property type="match status" value="1"/>
</dbReference>
<protein>
    <recommendedName>
        <fullName evidence="6">Thioredoxin</fullName>
    </recommendedName>
</protein>
<gene>
    <name evidence="9" type="ORF">DCO56_14235</name>
</gene>
<keyword evidence="10" id="KW-1185">Reference proteome</keyword>
<keyword evidence="3" id="KW-0249">Electron transport</keyword>
<comment type="caution">
    <text evidence="9">The sequence shown here is derived from an EMBL/GenBank/DDBJ whole genome shotgun (WGS) entry which is preliminary data.</text>
</comment>
<dbReference type="GO" id="GO:0005829">
    <property type="term" value="C:cytosol"/>
    <property type="evidence" value="ECO:0007669"/>
    <property type="project" value="TreeGrafter"/>
</dbReference>
<sequence>MLLLFSTLNYQKMNLANKIESDQLTMINFHASCCGPCIAMKPHLDQTIANYGEAIHYERVDIDQNPGLAEIFEIRGVPTTMLFKKGQLKWRHSGVLSSQQLTEIVNENL</sequence>
<evidence type="ECO:0000256" key="6">
    <source>
        <dbReference type="PIRNR" id="PIRNR000077"/>
    </source>
</evidence>
<dbReference type="PROSITE" id="PS51352">
    <property type="entry name" value="THIOREDOXIN_2"/>
    <property type="match status" value="1"/>
</dbReference>
<evidence type="ECO:0000313" key="10">
    <source>
        <dbReference type="Proteomes" id="UP000250831"/>
    </source>
</evidence>
<dbReference type="InterPro" id="IPR013766">
    <property type="entry name" value="Thioredoxin_domain"/>
</dbReference>
<dbReference type="OrthoDB" id="9790390at2"/>
<evidence type="ECO:0000256" key="1">
    <source>
        <dbReference type="ARBA" id="ARBA00008987"/>
    </source>
</evidence>
<dbReference type="InterPro" id="IPR005746">
    <property type="entry name" value="Thioredoxin"/>
</dbReference>
<evidence type="ECO:0000256" key="2">
    <source>
        <dbReference type="ARBA" id="ARBA00022448"/>
    </source>
</evidence>
<reference evidence="9 10" key="1">
    <citation type="submission" date="2018-04" db="EMBL/GenBank/DDBJ databases">
        <title>Sphingobacterium sp. M46 Genome.</title>
        <authorList>
            <person name="Cheng J."/>
            <person name="Li Y."/>
        </authorList>
    </citation>
    <scope>NUCLEOTIDE SEQUENCE [LARGE SCALE GENOMIC DNA]</scope>
    <source>
        <strain evidence="9 10">M46</strain>
    </source>
</reference>
<evidence type="ECO:0000256" key="3">
    <source>
        <dbReference type="ARBA" id="ARBA00022982"/>
    </source>
</evidence>
<evidence type="ECO:0000256" key="5">
    <source>
        <dbReference type="ARBA" id="ARBA00023284"/>
    </source>
</evidence>
<accession>A0A363NUV4</accession>
<feature type="domain" description="Thioredoxin" evidence="8">
    <location>
        <begin position="1"/>
        <end position="109"/>
    </location>
</feature>
<comment type="similarity">
    <text evidence="1 6">Belongs to the thioredoxin family.</text>
</comment>
<dbReference type="Proteomes" id="UP000250831">
    <property type="component" value="Unassembled WGS sequence"/>
</dbReference>
<dbReference type="Pfam" id="PF00085">
    <property type="entry name" value="Thioredoxin"/>
    <property type="match status" value="1"/>
</dbReference>
<dbReference type="PANTHER" id="PTHR45663">
    <property type="entry name" value="GEO12009P1"/>
    <property type="match status" value="1"/>
</dbReference>
<organism evidence="9 10">
    <name type="scientific">Sphingobacterium athyrii</name>
    <dbReference type="NCBI Taxonomy" id="2152717"/>
    <lineage>
        <taxon>Bacteria</taxon>
        <taxon>Pseudomonadati</taxon>
        <taxon>Bacteroidota</taxon>
        <taxon>Sphingobacteriia</taxon>
        <taxon>Sphingobacteriales</taxon>
        <taxon>Sphingobacteriaceae</taxon>
        <taxon>Sphingobacterium</taxon>
    </lineage>
</organism>
<dbReference type="InterPro" id="IPR036249">
    <property type="entry name" value="Thioredoxin-like_sf"/>
</dbReference>
<dbReference type="PIRSF" id="PIRSF000077">
    <property type="entry name" value="Thioredoxin"/>
    <property type="match status" value="1"/>
</dbReference>
<dbReference type="PANTHER" id="PTHR45663:SF11">
    <property type="entry name" value="GEO12009P1"/>
    <property type="match status" value="1"/>
</dbReference>
<evidence type="ECO:0000256" key="4">
    <source>
        <dbReference type="ARBA" id="ARBA00023157"/>
    </source>
</evidence>